<evidence type="ECO:0000313" key="2">
    <source>
        <dbReference type="Proteomes" id="UP000036403"/>
    </source>
</evidence>
<organism evidence="1 2">
    <name type="scientific">Lasius niger</name>
    <name type="common">Black garden ant</name>
    <dbReference type="NCBI Taxonomy" id="67767"/>
    <lineage>
        <taxon>Eukaryota</taxon>
        <taxon>Metazoa</taxon>
        <taxon>Ecdysozoa</taxon>
        <taxon>Arthropoda</taxon>
        <taxon>Hexapoda</taxon>
        <taxon>Insecta</taxon>
        <taxon>Pterygota</taxon>
        <taxon>Neoptera</taxon>
        <taxon>Endopterygota</taxon>
        <taxon>Hymenoptera</taxon>
        <taxon>Apocrita</taxon>
        <taxon>Aculeata</taxon>
        <taxon>Formicoidea</taxon>
        <taxon>Formicidae</taxon>
        <taxon>Formicinae</taxon>
        <taxon>Lasius</taxon>
        <taxon>Lasius</taxon>
    </lineage>
</organism>
<dbReference type="OrthoDB" id="4310724at2759"/>
<evidence type="ECO:0000313" key="1">
    <source>
        <dbReference type="EMBL" id="KMQ82015.1"/>
    </source>
</evidence>
<name>A0A0J7MN22_LASNI</name>
<dbReference type="GO" id="GO:0004386">
    <property type="term" value="F:helicase activity"/>
    <property type="evidence" value="ECO:0007669"/>
    <property type="project" value="UniProtKB-KW"/>
</dbReference>
<keyword evidence="1" id="KW-0067">ATP-binding</keyword>
<proteinExistence type="predicted"/>
<comment type="caution">
    <text evidence="1">The sequence shown here is derived from an EMBL/GenBank/DDBJ whole genome shotgun (WGS) entry which is preliminary data.</text>
</comment>
<dbReference type="EMBL" id="LBMM01029311">
    <property type="protein sequence ID" value="KMQ82015.1"/>
    <property type="molecule type" value="Genomic_DNA"/>
</dbReference>
<protein>
    <submittedName>
        <fullName evidence="1">Atp-dependent rna helicase ddx24-like protein</fullName>
    </submittedName>
</protein>
<dbReference type="PaxDb" id="67767-A0A0J7MN22"/>
<sequence length="131" mass="15048">MNDSEWKPITLEGTLLSNGIEGLIGIEELTDYSLEHIQNKDLQWQNRKKGKIITTEVKSAKKKKSSAKRKCEDEWKEADIDNDVSSVKKLKVKKAKTKKSDEKMIKSTEIKAINTQIDSDSENDFNKNFKM</sequence>
<gene>
    <name evidence="1" type="ORF">RF55_24480</name>
</gene>
<keyword evidence="1" id="KW-0347">Helicase</keyword>
<feature type="non-terminal residue" evidence="1">
    <location>
        <position position="131"/>
    </location>
</feature>
<dbReference type="Proteomes" id="UP000036403">
    <property type="component" value="Unassembled WGS sequence"/>
</dbReference>
<keyword evidence="2" id="KW-1185">Reference proteome</keyword>
<dbReference type="AlphaFoldDB" id="A0A0J7MN22"/>
<reference evidence="1 2" key="1">
    <citation type="submission" date="2015-04" db="EMBL/GenBank/DDBJ databases">
        <title>Lasius niger genome sequencing.</title>
        <authorList>
            <person name="Konorov E.A."/>
            <person name="Nikitin M.A."/>
            <person name="Kirill M.V."/>
            <person name="Chang P."/>
        </authorList>
    </citation>
    <scope>NUCLEOTIDE SEQUENCE [LARGE SCALE GENOMIC DNA]</scope>
    <source>
        <tissue evidence="1">Whole</tissue>
    </source>
</reference>
<keyword evidence="1" id="KW-0378">Hydrolase</keyword>
<accession>A0A0J7MN22</accession>
<keyword evidence="1" id="KW-0547">Nucleotide-binding</keyword>
<dbReference type="STRING" id="67767.A0A0J7MN22"/>